<dbReference type="GO" id="GO:0006777">
    <property type="term" value="P:Mo-molybdopterin cofactor biosynthetic process"/>
    <property type="evidence" value="ECO:0007669"/>
    <property type="project" value="InterPro"/>
</dbReference>
<reference evidence="1 2" key="1">
    <citation type="submission" date="2015-04" db="EMBL/GenBank/DDBJ databases">
        <title>The complete genome sequence of the rumen methanogen Methanobrevibacter millerae SM9.</title>
        <authorList>
            <person name="Leahy S.C."/>
            <person name="Kelly W.J."/>
            <person name="Pacheco D.M."/>
            <person name="Li D."/>
            <person name="Altermann E."/>
            <person name="Attwood G.T."/>
        </authorList>
    </citation>
    <scope>NUCLEOTIDE SEQUENCE [LARGE SCALE GENOMIC DNA]</scope>
    <source>
        <strain evidence="1 2">SM9</strain>
    </source>
</reference>
<dbReference type="InterPro" id="IPR003448">
    <property type="entry name" value="Mopterin_biosynth_MoaE"/>
</dbReference>
<dbReference type="GeneID" id="26735887"/>
<dbReference type="Proteomes" id="UP000067738">
    <property type="component" value="Chromosome"/>
</dbReference>
<dbReference type="OrthoDB" id="45235at2157"/>
<dbReference type="SUPFAM" id="SSF54690">
    <property type="entry name" value="Molybdopterin synthase subunit MoaE"/>
    <property type="match status" value="1"/>
</dbReference>
<dbReference type="PATRIC" id="fig|230361.4.peg.946"/>
<sequence length="145" mass="16296">MVVKVIEGKEDKVTIPDLLEDIKKNTKIDYCGAIFTFEGIVRGKEENMDLEKLILTTPDKETTKKEIEAIVENAKIKYNVAEISVVHYLGEFYTGDSLFLVAVLGNHRGETLDALKEVIEKVKYDVEFKKEEISKQGTKTILAGG</sequence>
<evidence type="ECO:0000313" key="1">
    <source>
        <dbReference type="EMBL" id="ALT68707.1"/>
    </source>
</evidence>
<protein>
    <submittedName>
        <fullName evidence="1">Molybdenum cofactor biosynthesis protein MoaE</fullName>
    </submittedName>
</protein>
<dbReference type="InterPro" id="IPR036563">
    <property type="entry name" value="MoaE_sf"/>
</dbReference>
<dbReference type="Gene3D" id="3.90.1170.40">
    <property type="entry name" value="Molybdopterin biosynthesis MoaE subunit"/>
    <property type="match status" value="1"/>
</dbReference>
<dbReference type="PANTHER" id="PTHR23404">
    <property type="entry name" value="MOLYBDOPTERIN SYNTHASE RELATED"/>
    <property type="match status" value="1"/>
</dbReference>
<proteinExistence type="predicted"/>
<dbReference type="RefSeq" id="WP_058739007.1">
    <property type="nucleotide sequence ID" value="NZ_CP011266.1"/>
</dbReference>
<organism evidence="1 2">
    <name type="scientific">Methanobrevibacter millerae</name>
    <dbReference type="NCBI Taxonomy" id="230361"/>
    <lineage>
        <taxon>Archaea</taxon>
        <taxon>Methanobacteriati</taxon>
        <taxon>Methanobacteriota</taxon>
        <taxon>Methanomada group</taxon>
        <taxon>Methanobacteria</taxon>
        <taxon>Methanobacteriales</taxon>
        <taxon>Methanobacteriaceae</taxon>
        <taxon>Methanobrevibacter</taxon>
    </lineage>
</organism>
<dbReference type="EMBL" id="CP011266">
    <property type="protein sequence ID" value="ALT68707.1"/>
    <property type="molecule type" value="Genomic_DNA"/>
</dbReference>
<dbReference type="KEGG" id="mmil:sm9_0918"/>
<accession>A0A0U2TS28</accession>
<gene>
    <name evidence="1" type="ORF">sm9_0918</name>
</gene>
<keyword evidence="2" id="KW-1185">Reference proteome</keyword>
<dbReference type="Pfam" id="PF02391">
    <property type="entry name" value="MoaE"/>
    <property type="match status" value="1"/>
</dbReference>
<evidence type="ECO:0000313" key="2">
    <source>
        <dbReference type="Proteomes" id="UP000067738"/>
    </source>
</evidence>
<name>A0A0U2TS28_9EURY</name>
<dbReference type="AlphaFoldDB" id="A0A0U2TS28"/>